<reference evidence="4" key="1">
    <citation type="submission" date="2017-11" db="EMBL/GenBank/DDBJ databases">
        <authorList>
            <person name="Zhu W."/>
        </authorList>
    </citation>
    <scope>NUCLEOTIDE SEQUENCE [LARGE SCALE GENOMIC DNA]</scope>
    <source>
        <strain evidence="4">CAU 1183</strain>
    </source>
</reference>
<keyword evidence="1" id="KW-0238">DNA-binding</keyword>
<gene>
    <name evidence="3" type="ORF">CWR48_04870</name>
</gene>
<evidence type="ECO:0000259" key="2">
    <source>
        <dbReference type="PROSITE" id="PS50943"/>
    </source>
</evidence>
<dbReference type="GO" id="GO:0005829">
    <property type="term" value="C:cytosol"/>
    <property type="evidence" value="ECO:0007669"/>
    <property type="project" value="TreeGrafter"/>
</dbReference>
<dbReference type="GO" id="GO:0003700">
    <property type="term" value="F:DNA-binding transcription factor activity"/>
    <property type="evidence" value="ECO:0007669"/>
    <property type="project" value="TreeGrafter"/>
</dbReference>
<dbReference type="InterPro" id="IPR010982">
    <property type="entry name" value="Lambda_DNA-bd_dom_sf"/>
</dbReference>
<organism evidence="3 4">
    <name type="scientific">Oceanobacillus arenosus</name>
    <dbReference type="NCBI Taxonomy" id="1229153"/>
    <lineage>
        <taxon>Bacteria</taxon>
        <taxon>Bacillati</taxon>
        <taxon>Bacillota</taxon>
        <taxon>Bacilli</taxon>
        <taxon>Bacillales</taxon>
        <taxon>Bacillaceae</taxon>
        <taxon>Oceanobacillus</taxon>
    </lineage>
</organism>
<dbReference type="SUPFAM" id="SSF47413">
    <property type="entry name" value="lambda repressor-like DNA-binding domains"/>
    <property type="match status" value="1"/>
</dbReference>
<protein>
    <recommendedName>
        <fullName evidence="2">HTH cro/C1-type domain-containing protein</fullName>
    </recommendedName>
</protein>
<dbReference type="InterPro" id="IPR001387">
    <property type="entry name" value="Cro/C1-type_HTH"/>
</dbReference>
<evidence type="ECO:0000313" key="3">
    <source>
        <dbReference type="EMBL" id="RDW20059.1"/>
    </source>
</evidence>
<evidence type="ECO:0000256" key="1">
    <source>
        <dbReference type="ARBA" id="ARBA00023125"/>
    </source>
</evidence>
<dbReference type="PANTHER" id="PTHR46797:SF1">
    <property type="entry name" value="METHYLPHOSPHONATE SYNTHASE"/>
    <property type="match status" value="1"/>
</dbReference>
<feature type="domain" description="HTH cro/C1-type" evidence="2">
    <location>
        <begin position="7"/>
        <end position="61"/>
    </location>
</feature>
<comment type="caution">
    <text evidence="3">The sequence shown here is derived from an EMBL/GenBank/DDBJ whole genome shotgun (WGS) entry which is preliminary data.</text>
</comment>
<dbReference type="OrthoDB" id="1859224at2"/>
<dbReference type="RefSeq" id="WP_115771928.1">
    <property type="nucleotide sequence ID" value="NZ_PIOC01000010.1"/>
</dbReference>
<proteinExistence type="predicted"/>
<dbReference type="AlphaFoldDB" id="A0A3D8PY24"/>
<dbReference type="Pfam" id="PF01381">
    <property type="entry name" value="HTH_3"/>
    <property type="match status" value="1"/>
</dbReference>
<dbReference type="InterPro" id="IPR050807">
    <property type="entry name" value="TransReg_Diox_bact_type"/>
</dbReference>
<dbReference type="PANTHER" id="PTHR46797">
    <property type="entry name" value="HTH-TYPE TRANSCRIPTIONAL REGULATOR"/>
    <property type="match status" value="1"/>
</dbReference>
<dbReference type="SMART" id="SM00530">
    <property type="entry name" value="HTH_XRE"/>
    <property type="match status" value="1"/>
</dbReference>
<name>A0A3D8PY24_9BACI</name>
<dbReference type="GO" id="GO:0003677">
    <property type="term" value="F:DNA binding"/>
    <property type="evidence" value="ECO:0007669"/>
    <property type="project" value="UniProtKB-KW"/>
</dbReference>
<dbReference type="CDD" id="cd00093">
    <property type="entry name" value="HTH_XRE"/>
    <property type="match status" value="1"/>
</dbReference>
<dbReference type="Proteomes" id="UP000257143">
    <property type="component" value="Unassembled WGS sequence"/>
</dbReference>
<sequence>MSIGDNIKAIRKERKLTQEQLAKVMNISRSYLSDIENNRKNPSSKTIEALAEKLNVSMFYITTGKKTLNDLDDSELKKQIESVGNNINAENDGVSQFVKKRLKEISESELEYTVSQYLANVLVFLRQSNEEDLRTLTVFIVQLIKYKNIGKREHTNQEELLEFIERETKEFKEFLIQRFHYKAGE</sequence>
<dbReference type="EMBL" id="PIOC01000010">
    <property type="protein sequence ID" value="RDW20059.1"/>
    <property type="molecule type" value="Genomic_DNA"/>
</dbReference>
<dbReference type="Gene3D" id="1.10.260.40">
    <property type="entry name" value="lambda repressor-like DNA-binding domains"/>
    <property type="match status" value="1"/>
</dbReference>
<keyword evidence="4" id="KW-1185">Reference proteome</keyword>
<dbReference type="PROSITE" id="PS50943">
    <property type="entry name" value="HTH_CROC1"/>
    <property type="match status" value="1"/>
</dbReference>
<evidence type="ECO:0000313" key="4">
    <source>
        <dbReference type="Proteomes" id="UP000257143"/>
    </source>
</evidence>
<accession>A0A3D8PY24</accession>